<keyword evidence="2" id="KW-0472">Membrane</keyword>
<protein>
    <submittedName>
        <fullName evidence="3">Uncharacterized protein</fullName>
    </submittedName>
</protein>
<evidence type="ECO:0000313" key="3">
    <source>
        <dbReference type="EMBL" id="KAJ5307449.1"/>
    </source>
</evidence>
<dbReference type="OrthoDB" id="5426165at2759"/>
<dbReference type="EMBL" id="JAPZBO010000008">
    <property type="protein sequence ID" value="KAJ5307449.1"/>
    <property type="molecule type" value="Genomic_DNA"/>
</dbReference>
<dbReference type="PANTHER" id="PTHR40623:SF2">
    <property type="entry name" value="INTEGRAL MEMBRANE PROTEIN"/>
    <property type="match status" value="1"/>
</dbReference>
<accession>A0A9W9GZ57</accession>
<name>A0A9W9GZ57_9EURO</name>
<evidence type="ECO:0000256" key="2">
    <source>
        <dbReference type="SAM" id="Phobius"/>
    </source>
</evidence>
<feature type="region of interest" description="Disordered" evidence="1">
    <location>
        <begin position="229"/>
        <end position="266"/>
    </location>
</feature>
<sequence>MNMAFWVDWALWEKLTLVLGFLIALVLIAATCVLMFQRWRTRRFAELEVGQKLEDVEQYPMLVKDDVPFGARALERGVEVEGIWVSNNNTPAQTPCQPGTPNSIRSCSSFRSLSSNPNLNPPLIQPEMPLAPPNLENIAASRASLPPFAPTPLLSDADIFKEIRYTYKPQRPEGVYPPLMTSTFPSSPSTFNRRSNIVTSTDRRASFHTRVVRASKLADIKTCTSLNDLDESELDSAGNDTSASAPVEQQASRMTSSNVLPGQSRM</sequence>
<dbReference type="PANTHER" id="PTHR40623">
    <property type="entry name" value="INTEGRAL MEMBRANE PROTEIN"/>
    <property type="match status" value="1"/>
</dbReference>
<organism evidence="3 4">
    <name type="scientific">Penicillium atrosanguineum</name>
    <dbReference type="NCBI Taxonomy" id="1132637"/>
    <lineage>
        <taxon>Eukaryota</taxon>
        <taxon>Fungi</taxon>
        <taxon>Dikarya</taxon>
        <taxon>Ascomycota</taxon>
        <taxon>Pezizomycotina</taxon>
        <taxon>Eurotiomycetes</taxon>
        <taxon>Eurotiomycetidae</taxon>
        <taxon>Eurotiales</taxon>
        <taxon>Aspergillaceae</taxon>
        <taxon>Penicillium</taxon>
    </lineage>
</organism>
<reference evidence="3" key="2">
    <citation type="journal article" date="2023" name="IMA Fungus">
        <title>Comparative genomic study of the Penicillium genus elucidates a diverse pangenome and 15 lateral gene transfer events.</title>
        <authorList>
            <person name="Petersen C."/>
            <person name="Sorensen T."/>
            <person name="Nielsen M.R."/>
            <person name="Sondergaard T.E."/>
            <person name="Sorensen J.L."/>
            <person name="Fitzpatrick D.A."/>
            <person name="Frisvad J.C."/>
            <person name="Nielsen K.L."/>
        </authorList>
    </citation>
    <scope>NUCLEOTIDE SEQUENCE</scope>
    <source>
        <strain evidence="3">IBT 21472</strain>
    </source>
</reference>
<keyword evidence="4" id="KW-1185">Reference proteome</keyword>
<feature type="transmembrane region" description="Helical" evidence="2">
    <location>
        <begin position="15"/>
        <end position="36"/>
    </location>
</feature>
<evidence type="ECO:0000313" key="4">
    <source>
        <dbReference type="Proteomes" id="UP001147746"/>
    </source>
</evidence>
<dbReference type="Proteomes" id="UP001147746">
    <property type="component" value="Unassembled WGS sequence"/>
</dbReference>
<reference evidence="3" key="1">
    <citation type="submission" date="2022-12" db="EMBL/GenBank/DDBJ databases">
        <authorList>
            <person name="Petersen C."/>
        </authorList>
    </citation>
    <scope>NUCLEOTIDE SEQUENCE</scope>
    <source>
        <strain evidence="3">IBT 21472</strain>
    </source>
</reference>
<keyword evidence="2" id="KW-1133">Transmembrane helix</keyword>
<evidence type="ECO:0000256" key="1">
    <source>
        <dbReference type="SAM" id="MobiDB-lite"/>
    </source>
</evidence>
<dbReference type="AlphaFoldDB" id="A0A9W9GZ57"/>
<gene>
    <name evidence="3" type="ORF">N7476_008105</name>
</gene>
<comment type="caution">
    <text evidence="3">The sequence shown here is derived from an EMBL/GenBank/DDBJ whole genome shotgun (WGS) entry which is preliminary data.</text>
</comment>
<keyword evidence="2" id="KW-0812">Transmembrane</keyword>
<feature type="compositionally biased region" description="Polar residues" evidence="1">
    <location>
        <begin position="238"/>
        <end position="266"/>
    </location>
</feature>
<proteinExistence type="predicted"/>